<protein>
    <submittedName>
        <fullName evidence="1">Uncharacterized protein</fullName>
    </submittedName>
</protein>
<keyword evidence="2" id="KW-1185">Reference proteome</keyword>
<sequence length="131" mass="14080">EHFEVLSLRHTIPLNPDAVGEVTCWDPEAHIVYHDQNAAQLAICDGISGPAHTRCRASSPVTVGKRGSAQFTLTTLRPGTTIDISKVRWEECVRAARDKCPTGSLSGVCLGGASWGDIGFVLESTLYAMDL</sequence>
<gene>
    <name evidence="1" type="ORF">M406DRAFT_45958</name>
</gene>
<dbReference type="RefSeq" id="XP_040773426.1">
    <property type="nucleotide sequence ID" value="XM_040924290.1"/>
</dbReference>
<dbReference type="GeneID" id="63841419"/>
<comment type="caution">
    <text evidence="1">The sequence shown here is derived from an EMBL/GenBank/DDBJ whole genome shotgun (WGS) entry which is preliminary data.</text>
</comment>
<accession>A0A9P4XX63</accession>
<reference evidence="1" key="1">
    <citation type="journal article" date="2020" name="Phytopathology">
        <title>Genome sequence of the chestnut blight fungus Cryphonectria parasitica EP155: A fundamental resource for an archetypical invasive plant pathogen.</title>
        <authorList>
            <person name="Crouch J.A."/>
            <person name="Dawe A."/>
            <person name="Aerts A."/>
            <person name="Barry K."/>
            <person name="Churchill A.C.L."/>
            <person name="Grimwood J."/>
            <person name="Hillman B."/>
            <person name="Milgroom M.G."/>
            <person name="Pangilinan J."/>
            <person name="Smith M."/>
            <person name="Salamov A."/>
            <person name="Schmutz J."/>
            <person name="Yadav J."/>
            <person name="Grigoriev I.V."/>
            <person name="Nuss D."/>
        </authorList>
    </citation>
    <scope>NUCLEOTIDE SEQUENCE</scope>
    <source>
        <strain evidence="1">EP155</strain>
    </source>
</reference>
<dbReference type="OrthoDB" id="2097653at2759"/>
<dbReference type="EMBL" id="MU032350">
    <property type="protein sequence ID" value="KAF3762447.1"/>
    <property type="molecule type" value="Genomic_DNA"/>
</dbReference>
<evidence type="ECO:0000313" key="2">
    <source>
        <dbReference type="Proteomes" id="UP000803844"/>
    </source>
</evidence>
<dbReference type="Proteomes" id="UP000803844">
    <property type="component" value="Unassembled WGS sequence"/>
</dbReference>
<feature type="non-terminal residue" evidence="1">
    <location>
        <position position="1"/>
    </location>
</feature>
<evidence type="ECO:0000313" key="1">
    <source>
        <dbReference type="EMBL" id="KAF3762447.1"/>
    </source>
</evidence>
<dbReference type="AlphaFoldDB" id="A0A9P4XX63"/>
<proteinExistence type="predicted"/>
<name>A0A9P4XX63_CRYP1</name>
<organism evidence="1 2">
    <name type="scientific">Cryphonectria parasitica (strain ATCC 38755 / EP155)</name>
    <dbReference type="NCBI Taxonomy" id="660469"/>
    <lineage>
        <taxon>Eukaryota</taxon>
        <taxon>Fungi</taxon>
        <taxon>Dikarya</taxon>
        <taxon>Ascomycota</taxon>
        <taxon>Pezizomycotina</taxon>
        <taxon>Sordariomycetes</taxon>
        <taxon>Sordariomycetidae</taxon>
        <taxon>Diaporthales</taxon>
        <taxon>Cryphonectriaceae</taxon>
        <taxon>Cryphonectria-Endothia species complex</taxon>
        <taxon>Cryphonectria</taxon>
    </lineage>
</organism>